<accession>A0A368N995</accession>
<keyword evidence="1" id="KW-0812">Transmembrane</keyword>
<organism evidence="2 3">
    <name type="scientific">Haloplanus salinus</name>
    <dbReference type="NCBI Taxonomy" id="1126245"/>
    <lineage>
        <taxon>Archaea</taxon>
        <taxon>Methanobacteriati</taxon>
        <taxon>Methanobacteriota</taxon>
        <taxon>Stenosarchaea group</taxon>
        <taxon>Halobacteria</taxon>
        <taxon>Halobacteriales</taxon>
        <taxon>Haloferacaceae</taxon>
        <taxon>Haloplanus</taxon>
    </lineage>
</organism>
<reference evidence="2 3" key="1">
    <citation type="submission" date="2018-07" db="EMBL/GenBank/DDBJ databases">
        <title>Genome sequences of Haloplanus salinus JCM 18368T.</title>
        <authorList>
            <person name="Kim Y.B."/>
            <person name="Roh S.W."/>
        </authorList>
    </citation>
    <scope>NUCLEOTIDE SEQUENCE [LARGE SCALE GENOMIC DNA]</scope>
    <source>
        <strain evidence="2 3">JCM 18368</strain>
    </source>
</reference>
<dbReference type="EMBL" id="QPHM01000001">
    <property type="protein sequence ID" value="RCU46583.1"/>
    <property type="molecule type" value="Genomic_DNA"/>
</dbReference>
<dbReference type="AlphaFoldDB" id="A0A368N995"/>
<dbReference type="RefSeq" id="WP_114448136.1">
    <property type="nucleotide sequence ID" value="NZ_QPHM01000001.1"/>
</dbReference>
<proteinExistence type="predicted"/>
<dbReference type="Proteomes" id="UP000252189">
    <property type="component" value="Unassembled WGS sequence"/>
</dbReference>
<keyword evidence="1" id="KW-1133">Transmembrane helix</keyword>
<evidence type="ECO:0000256" key="1">
    <source>
        <dbReference type="SAM" id="Phobius"/>
    </source>
</evidence>
<evidence type="ECO:0000313" key="2">
    <source>
        <dbReference type="EMBL" id="RCU46583.1"/>
    </source>
</evidence>
<sequence length="77" mass="7935">MVDARTLLAAALGLLLGAVCLVAPGAVVRVQTAGRRPTGRDGKYGTDAVPNRWRRLVQVVGVGLVVAGAYFGYLALG</sequence>
<comment type="caution">
    <text evidence="2">The sequence shown here is derived from an EMBL/GenBank/DDBJ whole genome shotgun (WGS) entry which is preliminary data.</text>
</comment>
<protein>
    <submittedName>
        <fullName evidence="2">Uncharacterized protein</fullName>
    </submittedName>
</protein>
<keyword evidence="3" id="KW-1185">Reference proteome</keyword>
<evidence type="ECO:0000313" key="3">
    <source>
        <dbReference type="Proteomes" id="UP000252189"/>
    </source>
</evidence>
<name>A0A368N995_9EURY</name>
<keyword evidence="1" id="KW-0472">Membrane</keyword>
<feature type="transmembrane region" description="Helical" evidence="1">
    <location>
        <begin position="53"/>
        <end position="76"/>
    </location>
</feature>
<gene>
    <name evidence="2" type="ORF">DU504_04215</name>
</gene>